<feature type="modified residue" description="Phosphohistidine; by HPr" evidence="7">
    <location>
        <position position="80"/>
    </location>
</feature>
<dbReference type="InterPro" id="IPR036542">
    <property type="entry name" value="PTS_IIA_lac/cel_sf"/>
</dbReference>
<dbReference type="Pfam" id="PF02255">
    <property type="entry name" value="PTS_IIA"/>
    <property type="match status" value="1"/>
</dbReference>
<dbReference type="InterPro" id="IPR003188">
    <property type="entry name" value="PTS_IIA_lac/cel"/>
</dbReference>
<evidence type="ECO:0000256" key="4">
    <source>
        <dbReference type="ARBA" id="ARBA00022683"/>
    </source>
</evidence>
<comment type="cofactor">
    <cofactor evidence="6">
        <name>Mg(2+)</name>
        <dbReference type="ChEBI" id="CHEBI:18420"/>
    </cofactor>
    <text evidence="6">Binds 1 Mg(2+) ion per trimer.</text>
</comment>
<evidence type="ECO:0000256" key="5">
    <source>
        <dbReference type="PIRSR" id="PIRSR000699-1"/>
    </source>
</evidence>
<dbReference type="CDD" id="cd00215">
    <property type="entry name" value="PTS_IIA_lac"/>
    <property type="match status" value="1"/>
</dbReference>
<dbReference type="GO" id="GO:0016740">
    <property type="term" value="F:transferase activity"/>
    <property type="evidence" value="ECO:0007669"/>
    <property type="project" value="UniProtKB-KW"/>
</dbReference>
<feature type="binding site" evidence="6">
    <location>
        <position position="83"/>
    </location>
    <ligand>
        <name>Mg(2+)</name>
        <dbReference type="ChEBI" id="CHEBI:18420"/>
        <note>ligand shared between all trimeric partners</note>
    </ligand>
</feature>
<evidence type="ECO:0000313" key="9">
    <source>
        <dbReference type="Proteomes" id="UP000682134"/>
    </source>
</evidence>
<dbReference type="AlphaFoldDB" id="A0A940NSM6"/>
<evidence type="ECO:0000256" key="2">
    <source>
        <dbReference type="ARBA" id="ARBA00022597"/>
    </source>
</evidence>
<reference evidence="8" key="1">
    <citation type="submission" date="2021-04" db="EMBL/GenBank/DDBJ databases">
        <title>Genome seq and assembly of Bacillus sp.</title>
        <authorList>
            <person name="Chhetri G."/>
        </authorList>
    </citation>
    <scope>NUCLEOTIDE SEQUENCE</scope>
    <source>
        <strain evidence="8">RG28</strain>
    </source>
</reference>
<dbReference type="Gene3D" id="1.20.58.80">
    <property type="entry name" value="Phosphotransferase system, lactose/cellobiose-type IIA subunit"/>
    <property type="match status" value="1"/>
</dbReference>
<keyword evidence="6" id="KW-0479">Metal-binding</keyword>
<keyword evidence="2" id="KW-0762">Sugar transport</keyword>
<evidence type="ECO:0000256" key="3">
    <source>
        <dbReference type="ARBA" id="ARBA00022679"/>
    </source>
</evidence>
<dbReference type="PROSITE" id="PS51095">
    <property type="entry name" value="PTS_EIIA_TYPE_3"/>
    <property type="match status" value="1"/>
</dbReference>
<proteinExistence type="predicted"/>
<evidence type="ECO:0000256" key="1">
    <source>
        <dbReference type="ARBA" id="ARBA00022448"/>
    </source>
</evidence>
<dbReference type="PANTHER" id="PTHR34382">
    <property type="entry name" value="PTS SYSTEM N,N'-DIACETYLCHITOBIOSE-SPECIFIC EIIA COMPONENT"/>
    <property type="match status" value="1"/>
</dbReference>
<keyword evidence="9" id="KW-1185">Reference proteome</keyword>
<accession>A0A940NSM6</accession>
<gene>
    <name evidence="8" type="ORF">J5Y03_16720</name>
</gene>
<evidence type="ECO:0000256" key="6">
    <source>
        <dbReference type="PIRSR" id="PIRSR000699-2"/>
    </source>
</evidence>
<comment type="caution">
    <text evidence="8">The sequence shown here is derived from an EMBL/GenBank/DDBJ whole genome shotgun (WGS) entry which is preliminary data.</text>
</comment>
<dbReference type="GO" id="GO:0046872">
    <property type="term" value="F:metal ion binding"/>
    <property type="evidence" value="ECO:0007669"/>
    <property type="project" value="UniProtKB-KW"/>
</dbReference>
<evidence type="ECO:0000313" key="8">
    <source>
        <dbReference type="EMBL" id="MBP0726803.1"/>
    </source>
</evidence>
<name>A0A940NSM6_9BACI</name>
<keyword evidence="6" id="KW-0460">Magnesium</keyword>
<dbReference type="SUPFAM" id="SSF46973">
    <property type="entry name" value="Enzyme IIa from lactose specific PTS, IIa-lac"/>
    <property type="match status" value="1"/>
</dbReference>
<evidence type="ECO:0000256" key="7">
    <source>
        <dbReference type="PROSITE-ProRule" id="PRU00418"/>
    </source>
</evidence>
<organism evidence="8 9">
    <name type="scientific">Gottfriedia endophytica</name>
    <dbReference type="NCBI Taxonomy" id="2820819"/>
    <lineage>
        <taxon>Bacteria</taxon>
        <taxon>Bacillati</taxon>
        <taxon>Bacillota</taxon>
        <taxon>Bacilli</taxon>
        <taxon>Bacillales</taxon>
        <taxon>Bacillaceae</taxon>
        <taxon>Gottfriedia</taxon>
    </lineage>
</organism>
<feature type="active site" description="Tele-phosphohistidine intermediate" evidence="5">
    <location>
        <position position="80"/>
    </location>
</feature>
<protein>
    <submittedName>
        <fullName evidence="8">PTS lactose/cellobiose transporter subunit IIA</fullName>
    </submittedName>
</protein>
<keyword evidence="3" id="KW-0808">Transferase</keyword>
<dbReference type="GO" id="GO:0009401">
    <property type="term" value="P:phosphoenolpyruvate-dependent sugar phosphotransferase system"/>
    <property type="evidence" value="ECO:0007669"/>
    <property type="project" value="UniProtKB-KW"/>
</dbReference>
<dbReference type="PIRSF" id="PIRSF000699">
    <property type="entry name" value="PTS_IILac_III"/>
    <property type="match status" value="1"/>
</dbReference>
<dbReference type="Proteomes" id="UP000682134">
    <property type="component" value="Unassembled WGS sequence"/>
</dbReference>
<dbReference type="PANTHER" id="PTHR34382:SF7">
    <property type="entry name" value="PTS SYSTEM N,N'-DIACETYLCHITOBIOSE-SPECIFIC EIIA COMPONENT"/>
    <property type="match status" value="1"/>
</dbReference>
<dbReference type="EMBL" id="JAGIYQ010000015">
    <property type="protein sequence ID" value="MBP0726803.1"/>
    <property type="molecule type" value="Genomic_DNA"/>
</dbReference>
<keyword evidence="1" id="KW-0813">Transport</keyword>
<sequence length="108" mass="12079">MMASDQSIEQIAFKLILYAGNAKSSLMEAMYLAREGSFKEAREKIAVAKGELSKAHLAQTSLIQSEARGEKSSLSILLVHSQDHLMNAMLMRDLVEEIIFLHEKIKNT</sequence>
<keyword evidence="4" id="KW-0598">Phosphotransferase system</keyword>